<protein>
    <submittedName>
        <fullName evidence="3">LpqB family beta-propeller domain-containing protein</fullName>
    </submittedName>
</protein>
<organism evidence="3 4">
    <name type="scientific">Arcanobacterium pinnipediorum</name>
    <dbReference type="NCBI Taxonomy" id="1503041"/>
    <lineage>
        <taxon>Bacteria</taxon>
        <taxon>Bacillati</taxon>
        <taxon>Actinomycetota</taxon>
        <taxon>Actinomycetes</taxon>
        <taxon>Actinomycetales</taxon>
        <taxon>Actinomycetaceae</taxon>
        <taxon>Arcanobacterium</taxon>
    </lineage>
</organism>
<proteinExistence type="predicted"/>
<dbReference type="InterPro" id="IPR018910">
    <property type="entry name" value="LpqB_C"/>
</dbReference>
<dbReference type="Pfam" id="PF25976">
    <property type="entry name" value="LpqB_N"/>
    <property type="match status" value="1"/>
</dbReference>
<name>A0ABY5AGJ8_9ACTO</name>
<evidence type="ECO:0000259" key="2">
    <source>
        <dbReference type="SMART" id="SM00909"/>
    </source>
</evidence>
<accession>A0ABY5AGJ8</accession>
<feature type="domain" description="GerMN" evidence="2">
    <location>
        <begin position="198"/>
        <end position="288"/>
    </location>
</feature>
<sequence>MKRIFSLVLILFFISACTSIPTSGSPQAVERPIQTTNGIVLDPQGPADNADPQDIVAGFMRASSAGFSDDFLVARQYLTATASANWNPTTQVRIYPDSQNQQVSQTRSGAYRVTVQAGGNVDSTGRYTAATADATLSSEFSLVRDKAGQWRIAVLPDGVTMPESLFQTLFARTPLYFSTQDQTAFIADTRWYPRSQIVSAAARGLVEGPSQWLAGSATSLLPPGTQLANPVVILNGSLARVDLTSDVAELPERVRNILYAQFIKTLTGVSGVTAVEILANGAPLASQNETELPTYPYTTSSLMILSDGKPAIVNDNGISLIGNANELKNLNISGLATPYGQPLTRFVAIGDEASTLYEIDSTGRYTALVSGTDFVGPSMDIKGYAWVSQRVPDMTMIVANINSGVSSVVDVPWLAGMNVHEIAVSREGSRIAMIVDDDGILQILVAGIVRDSSGRPLALGEPIRIGQRLADISDMAWIADTRLVVIGKGQNMSANALYSVPLGENISIMASLDNIVNVTAGRGEESILLNTSNGDVYVYDAGGWRKVLEDATLPTLPG</sequence>
<feature type="signal peptide" evidence="1">
    <location>
        <begin position="1"/>
        <end position="28"/>
    </location>
</feature>
<dbReference type="Proteomes" id="UP001056109">
    <property type="component" value="Chromosome"/>
</dbReference>
<evidence type="ECO:0000313" key="3">
    <source>
        <dbReference type="EMBL" id="USR79120.1"/>
    </source>
</evidence>
<dbReference type="Pfam" id="PF10647">
    <property type="entry name" value="Gmad1"/>
    <property type="match status" value="1"/>
</dbReference>
<dbReference type="InterPro" id="IPR059026">
    <property type="entry name" value="LpqB_N"/>
</dbReference>
<gene>
    <name evidence="3" type="ORF">NG665_06965</name>
</gene>
<evidence type="ECO:0000256" key="1">
    <source>
        <dbReference type="SAM" id="SignalP"/>
    </source>
</evidence>
<dbReference type="PROSITE" id="PS51257">
    <property type="entry name" value="PROKAR_LIPOPROTEIN"/>
    <property type="match status" value="1"/>
</dbReference>
<dbReference type="SMART" id="SM00909">
    <property type="entry name" value="Germane"/>
    <property type="match status" value="1"/>
</dbReference>
<dbReference type="RefSeq" id="WP_252672994.1">
    <property type="nucleotide sequence ID" value="NZ_CP099547.1"/>
</dbReference>
<dbReference type="EMBL" id="CP099547">
    <property type="protein sequence ID" value="USR79120.1"/>
    <property type="molecule type" value="Genomic_DNA"/>
</dbReference>
<evidence type="ECO:0000313" key="4">
    <source>
        <dbReference type="Proteomes" id="UP001056109"/>
    </source>
</evidence>
<dbReference type="Pfam" id="PF10646">
    <property type="entry name" value="Germane"/>
    <property type="match status" value="1"/>
</dbReference>
<dbReference type="SUPFAM" id="SSF69322">
    <property type="entry name" value="Tricorn protease domain 2"/>
    <property type="match status" value="1"/>
</dbReference>
<reference evidence="3" key="1">
    <citation type="submission" date="2022-06" db="EMBL/GenBank/DDBJ databases">
        <title>Complete Genome Sequence of Arcanobacterium pinnipediorum strain DSM 28752 isolated from a harbour seal.</title>
        <authorList>
            <person name="Borowiak M."/>
            <person name="Kreitlow A."/>
            <person name="Alssahen M."/>
            <person name="Malorny B."/>
            <person name="Laemmler C."/>
            <person name="Prenger-Berninghoff E."/>
            <person name="Siebert U."/>
            <person name="Ploetz M."/>
            <person name="Abdulmawjood A."/>
        </authorList>
    </citation>
    <scope>NUCLEOTIDE SEQUENCE</scope>
    <source>
        <strain evidence="3">DSM 28752</strain>
    </source>
</reference>
<keyword evidence="4" id="KW-1185">Reference proteome</keyword>
<feature type="chain" id="PRO_5045189264" evidence="1">
    <location>
        <begin position="29"/>
        <end position="558"/>
    </location>
</feature>
<dbReference type="InterPro" id="IPR019606">
    <property type="entry name" value="GerMN"/>
</dbReference>
<keyword evidence="1" id="KW-0732">Signal</keyword>